<dbReference type="Proteomes" id="UP000567179">
    <property type="component" value="Unassembled WGS sequence"/>
</dbReference>
<dbReference type="EMBL" id="JAACJJ010000014">
    <property type="protein sequence ID" value="KAF5327124.1"/>
    <property type="molecule type" value="Genomic_DNA"/>
</dbReference>
<comment type="caution">
    <text evidence="1">The sequence shown here is derived from an EMBL/GenBank/DDBJ whole genome shotgun (WGS) entry which is preliminary data.</text>
</comment>
<evidence type="ECO:0000313" key="1">
    <source>
        <dbReference type="EMBL" id="KAF5327124.1"/>
    </source>
</evidence>
<dbReference type="OrthoDB" id="3217549at2759"/>
<organism evidence="1 2">
    <name type="scientific">Psilocybe cf. subviscida</name>
    <dbReference type="NCBI Taxonomy" id="2480587"/>
    <lineage>
        <taxon>Eukaryota</taxon>
        <taxon>Fungi</taxon>
        <taxon>Dikarya</taxon>
        <taxon>Basidiomycota</taxon>
        <taxon>Agaricomycotina</taxon>
        <taxon>Agaricomycetes</taxon>
        <taxon>Agaricomycetidae</taxon>
        <taxon>Agaricales</taxon>
        <taxon>Agaricineae</taxon>
        <taxon>Strophariaceae</taxon>
        <taxon>Psilocybe</taxon>
    </lineage>
</organism>
<proteinExistence type="predicted"/>
<gene>
    <name evidence="1" type="ORF">D9619_005049</name>
</gene>
<keyword evidence="2" id="KW-1185">Reference proteome</keyword>
<reference evidence="1 2" key="1">
    <citation type="journal article" date="2020" name="ISME J.">
        <title>Uncovering the hidden diversity of litter-decomposition mechanisms in mushroom-forming fungi.</title>
        <authorList>
            <person name="Floudas D."/>
            <person name="Bentzer J."/>
            <person name="Ahren D."/>
            <person name="Johansson T."/>
            <person name="Persson P."/>
            <person name="Tunlid A."/>
        </authorList>
    </citation>
    <scope>NUCLEOTIDE SEQUENCE [LARGE SCALE GENOMIC DNA]</scope>
    <source>
        <strain evidence="1 2">CBS 101986</strain>
    </source>
</reference>
<evidence type="ECO:0000313" key="2">
    <source>
        <dbReference type="Proteomes" id="UP000567179"/>
    </source>
</evidence>
<name>A0A8H5BPF2_9AGAR</name>
<accession>A0A8H5BPF2</accession>
<protein>
    <submittedName>
        <fullName evidence="1">Uncharacterized protein</fullName>
    </submittedName>
</protein>
<dbReference type="AlphaFoldDB" id="A0A8H5BPF2"/>
<sequence length="350" mass="38921">MPMTINRTSSSTVALKHWLSLSRSAPLDISLETTERHDDTFKEASSAHAVAMLHVLANEAHRWRSAALDMDPHLCGVFVDMLLNQFNPGSLPNLKRLEVFALHDGGIKAPVKSLARAIGKITSLAELYLILNPDDNMPFILRDIPWGQLTTVYLGMPLTVHQAAFFLAHSTAAVTAIFRCIYDTPVSISNAQRSVLPKLINMTLNGTEGLLTIFDRFDFPCLEDLTVGLHSLTCVKPLERLMEGSRLSIRRFALHVTTRLSGSELAKYLHVQELRQIPHVEFGNSDILRIAAEAVVHLKKDIPILWSWNLRKGKSALVGNLNSTTLMSELRALCRLPHASRSIASIFCSF</sequence>